<dbReference type="EMBL" id="JAOTLW010000005">
    <property type="protein sequence ID" value="MDI5831098.1"/>
    <property type="molecule type" value="Genomic_DNA"/>
</dbReference>
<evidence type="ECO:0000256" key="1">
    <source>
        <dbReference type="SAM" id="Phobius"/>
    </source>
</evidence>
<dbReference type="Proteomes" id="UP001187859">
    <property type="component" value="Unassembled WGS sequence"/>
</dbReference>
<dbReference type="AlphaFoldDB" id="A0A073KZ90"/>
<reference evidence="3 5" key="3">
    <citation type="submission" date="2022-09" db="EMBL/GenBank/DDBJ databases">
        <title>The outer-membrane cytochrome OmcA is essential for infection of Shewanella oneidensis by a zebrafish-associated bacteriophage.</title>
        <authorList>
            <person name="Grenfell A.W."/>
            <person name="Intile P."/>
            <person name="Mcfarlane J."/>
            <person name="Leung D."/>
            <person name="Abdalla K."/>
            <person name="Wold M."/>
            <person name="Kees E."/>
            <person name="Gralnick J."/>
        </authorList>
    </citation>
    <scope>NUCLEOTIDE SEQUENCE [LARGE SCALE GENOMIC DNA]</scope>
    <source>
        <strain evidence="3 5">NF-5</strain>
    </source>
</reference>
<dbReference type="Proteomes" id="UP001159075">
    <property type="component" value="Unassembled WGS sequence"/>
</dbReference>
<reference evidence="2" key="2">
    <citation type="submission" date="2019-04" db="EMBL/GenBank/DDBJ databases">
        <authorList>
            <person name="Zou H."/>
        </authorList>
    </citation>
    <scope>NUCLEOTIDE SEQUENCE</scope>
    <source>
        <strain evidence="2">2015oxa</strain>
    </source>
</reference>
<proteinExistence type="predicted"/>
<gene>
    <name evidence="2" type="ORF">E2650_04935</name>
    <name evidence="3" type="ORF">ODY93_05940</name>
    <name evidence="4" type="ORF">QM089_12830</name>
</gene>
<dbReference type="Proteomes" id="UP001152518">
    <property type="component" value="Unassembled WGS sequence"/>
</dbReference>
<reference evidence="2" key="1">
    <citation type="journal article" date="2019" name="Int J Environ Res Public Health">
        <title>Characterization of Chromosome-Mediated BlaOXA-894 in Shewanella xiamenensis Isolated from Pig Wastewater.</title>
        <authorList>
            <person name="Zou H."/>
            <person name="Zhou Z."/>
            <person name="Xia H."/>
            <person name="Zhao Q."/>
            <person name="Li X."/>
        </authorList>
    </citation>
    <scope>NUCLEOTIDE SEQUENCE</scope>
    <source>
        <strain evidence="2">2015oxa</strain>
    </source>
</reference>
<evidence type="ECO:0000313" key="3">
    <source>
        <dbReference type="EMBL" id="MDI5831098.1"/>
    </source>
</evidence>
<comment type="caution">
    <text evidence="2">The sequence shown here is derived from an EMBL/GenBank/DDBJ whole genome shotgun (WGS) entry which is preliminary data.</text>
</comment>
<dbReference type="OrthoDB" id="6272645at2"/>
<organism evidence="2">
    <name type="scientific">Shewanella xiamenensis</name>
    <dbReference type="NCBI Taxonomy" id="332186"/>
    <lineage>
        <taxon>Bacteria</taxon>
        <taxon>Pseudomonadati</taxon>
        <taxon>Pseudomonadota</taxon>
        <taxon>Gammaproteobacteria</taxon>
        <taxon>Alteromonadales</taxon>
        <taxon>Shewanellaceae</taxon>
        <taxon>Shewanella</taxon>
    </lineage>
</organism>
<keyword evidence="1" id="KW-1133">Transmembrane helix</keyword>
<dbReference type="EMBL" id="JASGOQ010000001">
    <property type="protein sequence ID" value="MDV5391112.1"/>
    <property type="molecule type" value="Genomic_DNA"/>
</dbReference>
<feature type="transmembrane region" description="Helical" evidence="1">
    <location>
        <begin position="32"/>
        <end position="52"/>
    </location>
</feature>
<dbReference type="EMBL" id="SUNE01000002">
    <property type="protein sequence ID" value="MDG5899258.1"/>
    <property type="molecule type" value="Genomic_DNA"/>
</dbReference>
<feature type="transmembrane region" description="Helical" evidence="1">
    <location>
        <begin position="59"/>
        <end position="78"/>
    </location>
</feature>
<keyword evidence="1" id="KW-0472">Membrane</keyword>
<dbReference type="GeneID" id="75187902"/>
<protein>
    <submittedName>
        <fullName evidence="2">Uncharacterized protein</fullName>
    </submittedName>
</protein>
<reference evidence="4" key="4">
    <citation type="submission" date="2023-05" db="EMBL/GenBank/DDBJ databases">
        <title>Colonisation of extended spectrum b-lactamase- and carbapenemase-producing bacteria on hospital surfaces from low- and middle-income countries.</title>
        <authorList>
            <person name="Nieto-Rosado M."/>
            <person name="Sands K."/>
            <person name="Iregbu K."/>
            <person name="Zahra R."/>
            <person name="Mazarati J.B."/>
            <person name="Mehtar S."/>
            <person name="Barnards-Group B."/>
            <person name="Walsh T.R."/>
        </authorList>
    </citation>
    <scope>NUCLEOTIDE SEQUENCE</scope>
    <source>
        <strain evidence="4">PP-E493</strain>
    </source>
</reference>
<keyword evidence="5" id="KW-1185">Reference proteome</keyword>
<evidence type="ECO:0000313" key="4">
    <source>
        <dbReference type="EMBL" id="MDV5391112.1"/>
    </source>
</evidence>
<name>A0A073KZ90_9GAMM</name>
<evidence type="ECO:0000313" key="5">
    <source>
        <dbReference type="Proteomes" id="UP001159075"/>
    </source>
</evidence>
<feature type="transmembrane region" description="Helical" evidence="1">
    <location>
        <begin position="84"/>
        <end position="101"/>
    </location>
</feature>
<accession>A0A073KZ90</accession>
<dbReference type="RefSeq" id="WP_037420754.1">
    <property type="nucleotide sequence ID" value="NZ_AP026732.1"/>
</dbReference>
<evidence type="ECO:0000313" key="2">
    <source>
        <dbReference type="EMBL" id="MDG5899258.1"/>
    </source>
</evidence>
<sequence>MYWFISALIVASAIFWLAPQKASIDTNNNKLTPHLPMMLLFLPLIVMSWLIFEAVSNGADYTTIAAFGFVATACLIALPKLHRFIMPCALLTALALIAMVLQHL</sequence>
<keyword evidence="1" id="KW-0812">Transmembrane</keyword>